<evidence type="ECO:0000256" key="1">
    <source>
        <dbReference type="SAM" id="MobiDB-lite"/>
    </source>
</evidence>
<feature type="compositionally biased region" description="Acidic residues" evidence="1">
    <location>
        <begin position="135"/>
        <end position="158"/>
    </location>
</feature>
<dbReference type="Proteomes" id="UP001607302">
    <property type="component" value="Unassembled WGS sequence"/>
</dbReference>
<comment type="caution">
    <text evidence="2">The sequence shown here is derived from an EMBL/GenBank/DDBJ whole genome shotgun (WGS) entry which is preliminary data.</text>
</comment>
<feature type="region of interest" description="Disordered" evidence="1">
    <location>
        <begin position="110"/>
        <end position="176"/>
    </location>
</feature>
<feature type="compositionally biased region" description="Acidic residues" evidence="1">
    <location>
        <begin position="28"/>
        <end position="39"/>
    </location>
</feature>
<keyword evidence="3" id="KW-1185">Reference proteome</keyword>
<feature type="region of interest" description="Disordered" evidence="1">
    <location>
        <begin position="13"/>
        <end position="39"/>
    </location>
</feature>
<reference evidence="2 3" key="1">
    <citation type="journal article" date="2024" name="Ann. Entomol. Soc. Am.">
        <title>Genomic analyses of the southern and eastern yellowjacket wasps (Hymenoptera: Vespidae) reveal evolutionary signatures of social life.</title>
        <authorList>
            <person name="Catto M.A."/>
            <person name="Caine P.B."/>
            <person name="Orr S.E."/>
            <person name="Hunt B.G."/>
            <person name="Goodisman M.A.D."/>
        </authorList>
    </citation>
    <scope>NUCLEOTIDE SEQUENCE [LARGE SCALE GENOMIC DNA]</scope>
    <source>
        <strain evidence="2">233</strain>
        <tissue evidence="2">Head and thorax</tissue>
    </source>
</reference>
<gene>
    <name evidence="2" type="ORF">V1478_006398</name>
</gene>
<name>A0ABD2B7R1_VESSQ</name>
<protein>
    <submittedName>
        <fullName evidence="2">Uncharacterized protein</fullName>
    </submittedName>
</protein>
<sequence>MRIIEDVVAKEKEKEEKENKEKRRRKEEDEEVEEEVEEEEVEKVEEIVVEEVEGVEEEDPYRVRKRVRERWKARISRGRALTFCDAWPIAKARFSEERRSRKAALALVRADSRGEESLSFPVRDLALVSSMEYEKNEDEDEDEEEEEKDEDKEEEEEKEEVKEKKDEKEEEDTERP</sequence>
<accession>A0ABD2B7R1</accession>
<evidence type="ECO:0000313" key="2">
    <source>
        <dbReference type="EMBL" id="KAL2728766.1"/>
    </source>
</evidence>
<evidence type="ECO:0000313" key="3">
    <source>
        <dbReference type="Proteomes" id="UP001607302"/>
    </source>
</evidence>
<organism evidence="2 3">
    <name type="scientific">Vespula squamosa</name>
    <name type="common">Southern yellow jacket</name>
    <name type="synonym">Wasp</name>
    <dbReference type="NCBI Taxonomy" id="30214"/>
    <lineage>
        <taxon>Eukaryota</taxon>
        <taxon>Metazoa</taxon>
        <taxon>Ecdysozoa</taxon>
        <taxon>Arthropoda</taxon>
        <taxon>Hexapoda</taxon>
        <taxon>Insecta</taxon>
        <taxon>Pterygota</taxon>
        <taxon>Neoptera</taxon>
        <taxon>Endopterygota</taxon>
        <taxon>Hymenoptera</taxon>
        <taxon>Apocrita</taxon>
        <taxon>Aculeata</taxon>
        <taxon>Vespoidea</taxon>
        <taxon>Vespidae</taxon>
        <taxon>Vespinae</taxon>
        <taxon>Vespula</taxon>
    </lineage>
</organism>
<dbReference type="AlphaFoldDB" id="A0ABD2B7R1"/>
<dbReference type="EMBL" id="JAUDFV010000132">
    <property type="protein sequence ID" value="KAL2728766.1"/>
    <property type="molecule type" value="Genomic_DNA"/>
</dbReference>
<proteinExistence type="predicted"/>